<comment type="caution">
    <text evidence="4">The sequence shown here is derived from an EMBL/GenBank/DDBJ whole genome shotgun (WGS) entry which is preliminary data.</text>
</comment>
<evidence type="ECO:0000256" key="2">
    <source>
        <dbReference type="ARBA" id="ARBA00022801"/>
    </source>
</evidence>
<dbReference type="CDD" id="cd01310">
    <property type="entry name" value="TatD_DNAse"/>
    <property type="match status" value="1"/>
</dbReference>
<dbReference type="InterPro" id="IPR015991">
    <property type="entry name" value="TatD/YcfH-like"/>
</dbReference>
<evidence type="ECO:0000256" key="1">
    <source>
        <dbReference type="ARBA" id="ARBA00022723"/>
    </source>
</evidence>
<protein>
    <submittedName>
        <fullName evidence="4">TatD family hydrolase</fullName>
    </submittedName>
</protein>
<dbReference type="NCBIfam" id="TIGR00010">
    <property type="entry name" value="YchF/TatD family DNA exonuclease"/>
    <property type="match status" value="1"/>
</dbReference>
<dbReference type="InterPro" id="IPR018228">
    <property type="entry name" value="DNase_TatD-rel_CS"/>
</dbReference>
<dbReference type="GO" id="GO:0004536">
    <property type="term" value="F:DNA nuclease activity"/>
    <property type="evidence" value="ECO:0007669"/>
    <property type="project" value="InterPro"/>
</dbReference>
<feature type="binding site" evidence="3">
    <location>
        <position position="8"/>
    </location>
    <ligand>
        <name>a divalent metal cation</name>
        <dbReference type="ChEBI" id="CHEBI:60240"/>
        <label>1</label>
    </ligand>
</feature>
<accession>A0A9D2MS93</accession>
<evidence type="ECO:0000313" key="5">
    <source>
        <dbReference type="Proteomes" id="UP000886883"/>
    </source>
</evidence>
<feature type="binding site" evidence="3">
    <location>
        <position position="6"/>
    </location>
    <ligand>
        <name>a divalent metal cation</name>
        <dbReference type="ChEBI" id="CHEBI:60240"/>
        <label>1</label>
    </ligand>
</feature>
<keyword evidence="2 4" id="KW-0378">Hydrolase</keyword>
<dbReference type="GO" id="GO:0046872">
    <property type="term" value="F:metal ion binding"/>
    <property type="evidence" value="ECO:0007669"/>
    <property type="project" value="UniProtKB-KW"/>
</dbReference>
<dbReference type="PANTHER" id="PTHR46124:SF2">
    <property type="entry name" value="D-AMINOACYL-TRNA DEACYLASE"/>
    <property type="match status" value="1"/>
</dbReference>
<dbReference type="SUPFAM" id="SSF51556">
    <property type="entry name" value="Metallo-dependent hydrolases"/>
    <property type="match status" value="1"/>
</dbReference>
<keyword evidence="1 3" id="KW-0479">Metal-binding</keyword>
<feature type="binding site" evidence="3">
    <location>
        <position position="205"/>
    </location>
    <ligand>
        <name>a divalent metal cation</name>
        <dbReference type="ChEBI" id="CHEBI:60240"/>
        <label>1</label>
    </ligand>
</feature>
<evidence type="ECO:0000313" key="4">
    <source>
        <dbReference type="EMBL" id="HJB91634.1"/>
    </source>
</evidence>
<sequence length="256" mass="28920">MIFDSHAHYDDGAFDEDRKELLSSMAGCGVGCIVNVAADLQSVKTTLALAEKWPFVYAALGVHPSSAGELDETSFAWLKDRLAEKKVVAVGEIGLDYYWDKEDDVRERQRYWFARQLDLARDTGLPVIVHSRDAARDTLDVMEAGRAWELGGVMHCFSYTKETAAKILEWGWYFGIGGVLTFKNARKLREAVETIPLERILLETDCPYLAPEPNRGKRNDSRNLPYVVSSLARQKGVSEEEVIEITEQNAKRLFRV</sequence>
<feature type="binding site" evidence="3">
    <location>
        <position position="92"/>
    </location>
    <ligand>
        <name>a divalent metal cation</name>
        <dbReference type="ChEBI" id="CHEBI:60240"/>
        <label>1</label>
    </ligand>
</feature>
<feature type="binding site" evidence="3">
    <location>
        <position position="130"/>
    </location>
    <ligand>
        <name>a divalent metal cation</name>
        <dbReference type="ChEBI" id="CHEBI:60240"/>
        <label>2</label>
    </ligand>
</feature>
<dbReference type="PIRSF" id="PIRSF005902">
    <property type="entry name" value="DNase_TatD"/>
    <property type="match status" value="1"/>
</dbReference>
<feature type="binding site" evidence="3">
    <location>
        <position position="155"/>
    </location>
    <ligand>
        <name>a divalent metal cation</name>
        <dbReference type="ChEBI" id="CHEBI:60240"/>
        <label>2</label>
    </ligand>
</feature>
<gene>
    <name evidence="4" type="ORF">H9763_09270</name>
</gene>
<dbReference type="Gene3D" id="3.20.20.140">
    <property type="entry name" value="Metal-dependent hydrolases"/>
    <property type="match status" value="1"/>
</dbReference>
<reference evidence="4" key="1">
    <citation type="journal article" date="2021" name="PeerJ">
        <title>Extensive microbial diversity within the chicken gut microbiome revealed by metagenomics and culture.</title>
        <authorList>
            <person name="Gilroy R."/>
            <person name="Ravi A."/>
            <person name="Getino M."/>
            <person name="Pursley I."/>
            <person name="Horton D.L."/>
            <person name="Alikhan N.F."/>
            <person name="Baker D."/>
            <person name="Gharbi K."/>
            <person name="Hall N."/>
            <person name="Watson M."/>
            <person name="Adriaenssens E.M."/>
            <person name="Foster-Nyarko E."/>
            <person name="Jarju S."/>
            <person name="Secka A."/>
            <person name="Antonio M."/>
            <person name="Oren A."/>
            <person name="Chaudhuri R.R."/>
            <person name="La Ragione R."/>
            <person name="Hildebrand F."/>
            <person name="Pallen M.J."/>
        </authorList>
    </citation>
    <scope>NUCLEOTIDE SEQUENCE</scope>
    <source>
        <strain evidence="4">USAMLcec3-2134</strain>
    </source>
</reference>
<dbReference type="InterPro" id="IPR032466">
    <property type="entry name" value="Metal_Hydrolase"/>
</dbReference>
<proteinExistence type="predicted"/>
<reference evidence="4" key="2">
    <citation type="submission" date="2021-04" db="EMBL/GenBank/DDBJ databases">
        <authorList>
            <person name="Gilroy R."/>
        </authorList>
    </citation>
    <scope>NUCLEOTIDE SEQUENCE</scope>
    <source>
        <strain evidence="4">USAMLcec3-2134</strain>
    </source>
</reference>
<dbReference type="GO" id="GO:0016788">
    <property type="term" value="F:hydrolase activity, acting on ester bonds"/>
    <property type="evidence" value="ECO:0007669"/>
    <property type="project" value="InterPro"/>
</dbReference>
<dbReference type="AlphaFoldDB" id="A0A9D2MS93"/>
<dbReference type="PROSITE" id="PS01091">
    <property type="entry name" value="TATD_3"/>
    <property type="match status" value="1"/>
</dbReference>
<dbReference type="EMBL" id="DWXE01000038">
    <property type="protein sequence ID" value="HJB91634.1"/>
    <property type="molecule type" value="Genomic_DNA"/>
</dbReference>
<dbReference type="PANTHER" id="PTHR46124">
    <property type="entry name" value="D-AMINOACYL-TRNA DEACYLASE"/>
    <property type="match status" value="1"/>
</dbReference>
<name>A0A9D2MS93_9FIRM</name>
<evidence type="ECO:0000256" key="3">
    <source>
        <dbReference type="PIRSR" id="PIRSR005902-1"/>
    </source>
</evidence>
<dbReference type="InterPro" id="IPR001130">
    <property type="entry name" value="TatD-like"/>
</dbReference>
<dbReference type="Proteomes" id="UP000886883">
    <property type="component" value="Unassembled WGS sequence"/>
</dbReference>
<dbReference type="FunFam" id="3.20.20.140:FF:000005">
    <property type="entry name" value="TatD family hydrolase"/>
    <property type="match status" value="1"/>
</dbReference>
<dbReference type="GO" id="GO:0005829">
    <property type="term" value="C:cytosol"/>
    <property type="evidence" value="ECO:0007669"/>
    <property type="project" value="TreeGrafter"/>
</dbReference>
<dbReference type="Pfam" id="PF01026">
    <property type="entry name" value="TatD_DNase"/>
    <property type="match status" value="1"/>
</dbReference>
<organism evidence="4 5">
    <name type="scientific">Candidatus Eisenbergiella merdigallinarum</name>
    <dbReference type="NCBI Taxonomy" id="2838552"/>
    <lineage>
        <taxon>Bacteria</taxon>
        <taxon>Bacillati</taxon>
        <taxon>Bacillota</taxon>
        <taxon>Clostridia</taxon>
        <taxon>Lachnospirales</taxon>
        <taxon>Lachnospiraceae</taxon>
        <taxon>Eisenbergiella</taxon>
    </lineage>
</organism>